<protein>
    <submittedName>
        <fullName evidence="7">Probable hydrolase YcaC</fullName>
    </submittedName>
</protein>
<dbReference type="SUPFAM" id="SSF52499">
    <property type="entry name" value="Isochorismatase-like hydrolases"/>
    <property type="match status" value="1"/>
</dbReference>
<evidence type="ECO:0000256" key="2">
    <source>
        <dbReference type="ARBA" id="ARBA00007730"/>
    </source>
</evidence>
<dbReference type="EMBL" id="CAMXCT030000001">
    <property type="protein sequence ID" value="CAL4758804.1"/>
    <property type="molecule type" value="Genomic_DNA"/>
</dbReference>
<dbReference type="Gene3D" id="3.40.50.850">
    <property type="entry name" value="Isochorismatase-like"/>
    <property type="match status" value="1"/>
</dbReference>
<proteinExistence type="inferred from homology"/>
<organism evidence="6">
    <name type="scientific">Cladocopium goreaui</name>
    <dbReference type="NCBI Taxonomy" id="2562237"/>
    <lineage>
        <taxon>Eukaryota</taxon>
        <taxon>Sar</taxon>
        <taxon>Alveolata</taxon>
        <taxon>Dinophyceae</taxon>
        <taxon>Suessiales</taxon>
        <taxon>Symbiodiniaceae</taxon>
        <taxon>Cladocopium</taxon>
    </lineage>
</organism>
<evidence type="ECO:0000313" key="8">
    <source>
        <dbReference type="Proteomes" id="UP001152797"/>
    </source>
</evidence>
<feature type="domain" description="Aspartyl/asparaginy/proline hydroxylase" evidence="5">
    <location>
        <begin position="486"/>
        <end position="639"/>
    </location>
</feature>
<keyword evidence="7" id="KW-0378">Hydrolase</keyword>
<dbReference type="EMBL" id="CAMXCT010000001">
    <property type="protein sequence ID" value="CAI3971492.1"/>
    <property type="molecule type" value="Genomic_DNA"/>
</dbReference>
<dbReference type="CDD" id="cd01012">
    <property type="entry name" value="YcaC_related"/>
    <property type="match status" value="1"/>
</dbReference>
<comment type="similarity">
    <text evidence="1">Belongs to the isochorismatase family.</text>
</comment>
<evidence type="ECO:0000313" key="7">
    <source>
        <dbReference type="EMBL" id="CAL4758804.1"/>
    </source>
</evidence>
<reference evidence="6" key="1">
    <citation type="submission" date="2022-10" db="EMBL/GenBank/DDBJ databases">
        <authorList>
            <person name="Chen Y."/>
            <person name="Dougan E. K."/>
            <person name="Chan C."/>
            <person name="Rhodes N."/>
            <person name="Thang M."/>
        </authorList>
    </citation>
    <scope>NUCLEOTIDE SEQUENCE</scope>
</reference>
<dbReference type="OrthoDB" id="408179at2759"/>
<evidence type="ECO:0000259" key="4">
    <source>
        <dbReference type="Pfam" id="PF00857"/>
    </source>
</evidence>
<gene>
    <name evidence="6" type="ORF">C1SCF055_LOCUS82</name>
</gene>
<dbReference type="Pfam" id="PF00857">
    <property type="entry name" value="Isochorismatase"/>
    <property type="match status" value="1"/>
</dbReference>
<dbReference type="InterPro" id="IPR053152">
    <property type="entry name" value="Hydrolase_YcaC-like"/>
</dbReference>
<accession>A0A9P1BDT5</accession>
<evidence type="ECO:0000256" key="3">
    <source>
        <dbReference type="SAM" id="MobiDB-lite"/>
    </source>
</evidence>
<dbReference type="PANTHER" id="PTHR43559">
    <property type="entry name" value="HYDROLASE YCAC-RELATED"/>
    <property type="match status" value="1"/>
</dbReference>
<dbReference type="InterPro" id="IPR027443">
    <property type="entry name" value="IPNS-like_sf"/>
</dbReference>
<dbReference type="Pfam" id="PF05118">
    <property type="entry name" value="Asp_Arg_Hydrox"/>
    <property type="match status" value="1"/>
</dbReference>
<dbReference type="Proteomes" id="UP001152797">
    <property type="component" value="Unassembled WGS sequence"/>
</dbReference>
<dbReference type="InterPro" id="IPR000868">
    <property type="entry name" value="Isochorismatase-like_dom"/>
</dbReference>
<evidence type="ECO:0000313" key="6">
    <source>
        <dbReference type="EMBL" id="CAI3971492.1"/>
    </source>
</evidence>
<feature type="domain" description="Isochorismatase-like" evidence="4">
    <location>
        <begin position="16"/>
        <end position="166"/>
    </location>
</feature>
<dbReference type="AlphaFoldDB" id="A0A9P1BDT5"/>
<dbReference type="EMBL" id="CAMXCT020000001">
    <property type="protein sequence ID" value="CAL1124867.1"/>
    <property type="molecule type" value="Genomic_DNA"/>
</dbReference>
<evidence type="ECO:0000256" key="1">
    <source>
        <dbReference type="ARBA" id="ARBA00006336"/>
    </source>
</evidence>
<evidence type="ECO:0000259" key="5">
    <source>
        <dbReference type="Pfam" id="PF05118"/>
    </source>
</evidence>
<comment type="similarity">
    <text evidence="2">Belongs to the aspartyl/asparaginyl beta-hydroxylase family.</text>
</comment>
<dbReference type="GO" id="GO:0016787">
    <property type="term" value="F:hydrolase activity"/>
    <property type="evidence" value="ECO:0007669"/>
    <property type="project" value="UniProtKB-KW"/>
</dbReference>
<dbReference type="InterPro" id="IPR007803">
    <property type="entry name" value="Asp/Arg/Pro-Hydrxlase"/>
</dbReference>
<name>A0A9P1BDT5_9DINO</name>
<comment type="caution">
    <text evidence="6">The sequence shown here is derived from an EMBL/GenBank/DDBJ whole genome shotgun (WGS) entry which is preliminary data.</text>
</comment>
<sequence>MAGVTKGMIDPDDVLMLLIDHQSGLFNVVQDMSVPELRNNVIALARTASLLNIPVLTTASVPDGPNGPMIPEVHEYAPHAEYIPRTGQINAWDNPPFVEAIERSGKKTLVMTGTLTSVCLVFPAISAVAAGYKVYAVVDASGNWSKMATDLAIARMAQAGVIPTDTFAMVAELQQTWNRPDGMKFAELFGENIMPMYKLLMESYQKAQAVQKDGPETIMDKVDDMPTRETMNSALDLLQQNDLATSCEAKAALGLLNSSHPFTDQLATAESIHIHVKVDDTTALPHDSIAAAGGQLDYEKEGFIKFKMPGGVNLIFSSIAVSQDDLAETECSRRARPFVDHFGIDLRSEADDVAALFQSIPCKAKDAGWALVSQGDSGGGVHCCHVEVKAKYWVYPTACSGSTIPLEFAFGELKVNPVSGGCDLRPMAPDKAAAMGGLHFVINAFARSLAPLVAFLLRPYAMLMRRCSNNRWRFDSREFAWTAKLEENIEAMRDEFLAVQAECVPNLKDVLTGNQQMASTGWRLLALRYWSFDVPSNCQLCPQTWELVRNIPDMTMATFSVLEGGEHIPAHRGVFPGLLRCHVPLLVPTPADSCRIRIGQESHSWQIGQSLVFDDSFEHEVWNDSDQPRIVLLIDIKRPLPQPLRAINNWLTRVACSLFVLGTTNWDELTVAPNPSSDIPAEEVAPAAVRSPALSR</sequence>
<dbReference type="InterPro" id="IPR036380">
    <property type="entry name" value="Isochorismatase-like_sf"/>
</dbReference>
<keyword evidence="8" id="KW-1185">Reference proteome</keyword>
<reference evidence="7 8" key="2">
    <citation type="submission" date="2024-05" db="EMBL/GenBank/DDBJ databases">
        <authorList>
            <person name="Chen Y."/>
            <person name="Shah S."/>
            <person name="Dougan E. K."/>
            <person name="Thang M."/>
            <person name="Chan C."/>
        </authorList>
    </citation>
    <scope>NUCLEOTIDE SEQUENCE [LARGE SCALE GENOMIC DNA]</scope>
</reference>
<feature type="region of interest" description="Disordered" evidence="3">
    <location>
        <begin position="674"/>
        <end position="696"/>
    </location>
</feature>
<dbReference type="Gene3D" id="2.60.120.330">
    <property type="entry name" value="B-lactam Antibiotic, Isopenicillin N Synthase, Chain"/>
    <property type="match status" value="1"/>
</dbReference>
<dbReference type="SUPFAM" id="SSF51197">
    <property type="entry name" value="Clavaminate synthase-like"/>
    <property type="match status" value="1"/>
</dbReference>
<dbReference type="PANTHER" id="PTHR43559:SF2">
    <property type="entry name" value="HOMOLOG OF SLSA IN STM"/>
    <property type="match status" value="1"/>
</dbReference>